<protein>
    <submittedName>
        <fullName evidence="1">Uncharacterized protein</fullName>
    </submittedName>
</protein>
<dbReference type="EMBL" id="BGZK01001497">
    <property type="protein sequence ID" value="GBP81136.1"/>
    <property type="molecule type" value="Genomic_DNA"/>
</dbReference>
<accession>A0A4C1YXW8</accession>
<evidence type="ECO:0000313" key="2">
    <source>
        <dbReference type="Proteomes" id="UP000299102"/>
    </source>
</evidence>
<name>A0A4C1YXW8_EUMVA</name>
<reference evidence="1 2" key="1">
    <citation type="journal article" date="2019" name="Commun. Biol.">
        <title>The bagworm genome reveals a unique fibroin gene that provides high tensile strength.</title>
        <authorList>
            <person name="Kono N."/>
            <person name="Nakamura H."/>
            <person name="Ohtoshi R."/>
            <person name="Tomita M."/>
            <person name="Numata K."/>
            <person name="Arakawa K."/>
        </authorList>
    </citation>
    <scope>NUCLEOTIDE SEQUENCE [LARGE SCALE GENOMIC DNA]</scope>
</reference>
<comment type="caution">
    <text evidence="1">The sequence shown here is derived from an EMBL/GenBank/DDBJ whole genome shotgun (WGS) entry which is preliminary data.</text>
</comment>
<evidence type="ECO:0000313" key="1">
    <source>
        <dbReference type="EMBL" id="GBP81136.1"/>
    </source>
</evidence>
<dbReference type="AlphaFoldDB" id="A0A4C1YXW8"/>
<proteinExistence type="predicted"/>
<keyword evidence="2" id="KW-1185">Reference proteome</keyword>
<dbReference type="Proteomes" id="UP000299102">
    <property type="component" value="Unassembled WGS sequence"/>
</dbReference>
<sequence length="89" mass="9822">MVAYIARSIAHQVTAILIYSTPALHAKAPLPHWALWARAQGPAIEWGPLVPARLPNDNRYLGITENINFEKSDDNDLLPTLISFGLPHA</sequence>
<gene>
    <name evidence="1" type="ORF">EVAR_88234_1</name>
</gene>
<organism evidence="1 2">
    <name type="scientific">Eumeta variegata</name>
    <name type="common">Bagworm moth</name>
    <name type="synonym">Eumeta japonica</name>
    <dbReference type="NCBI Taxonomy" id="151549"/>
    <lineage>
        <taxon>Eukaryota</taxon>
        <taxon>Metazoa</taxon>
        <taxon>Ecdysozoa</taxon>
        <taxon>Arthropoda</taxon>
        <taxon>Hexapoda</taxon>
        <taxon>Insecta</taxon>
        <taxon>Pterygota</taxon>
        <taxon>Neoptera</taxon>
        <taxon>Endopterygota</taxon>
        <taxon>Lepidoptera</taxon>
        <taxon>Glossata</taxon>
        <taxon>Ditrysia</taxon>
        <taxon>Tineoidea</taxon>
        <taxon>Psychidae</taxon>
        <taxon>Oiketicinae</taxon>
        <taxon>Eumeta</taxon>
    </lineage>
</organism>